<evidence type="ECO:0000313" key="3">
    <source>
        <dbReference type="Proteomes" id="UP000323454"/>
    </source>
</evidence>
<evidence type="ECO:0000313" key="2">
    <source>
        <dbReference type="EMBL" id="KAA2267056.1"/>
    </source>
</evidence>
<reference evidence="2 3" key="1">
    <citation type="submission" date="2019-09" db="EMBL/GenBank/DDBJ databases">
        <title>Goodfellowia gen. nov., a new genus of the Pseudonocardineae related to Actinoalloteichus, containing Goodfellowia coeruleoviolacea gen. nov., comb. nov. gen. nov., comb. nov.</title>
        <authorList>
            <person name="Labeda D."/>
        </authorList>
    </citation>
    <scope>NUCLEOTIDE SEQUENCE [LARGE SCALE GENOMIC DNA]</scope>
    <source>
        <strain evidence="2 3">AN110305</strain>
    </source>
</reference>
<name>A0A5B2XU80_9PSEU</name>
<keyword evidence="3" id="KW-1185">Reference proteome</keyword>
<dbReference type="AlphaFoldDB" id="A0A5B2XU80"/>
<dbReference type="Proteomes" id="UP000323454">
    <property type="component" value="Unassembled WGS sequence"/>
</dbReference>
<dbReference type="EMBL" id="VUOB01000001">
    <property type="protein sequence ID" value="KAA2267056.1"/>
    <property type="molecule type" value="Genomic_DNA"/>
</dbReference>
<dbReference type="OrthoDB" id="3677240at2"/>
<feature type="compositionally biased region" description="Low complexity" evidence="1">
    <location>
        <begin position="53"/>
        <end position="84"/>
    </location>
</feature>
<organism evidence="2 3">
    <name type="scientific">Solihabitans fulvus</name>
    <dbReference type="NCBI Taxonomy" id="1892852"/>
    <lineage>
        <taxon>Bacteria</taxon>
        <taxon>Bacillati</taxon>
        <taxon>Actinomycetota</taxon>
        <taxon>Actinomycetes</taxon>
        <taxon>Pseudonocardiales</taxon>
        <taxon>Pseudonocardiaceae</taxon>
        <taxon>Solihabitans</taxon>
    </lineage>
</organism>
<evidence type="ECO:0000256" key="1">
    <source>
        <dbReference type="SAM" id="MobiDB-lite"/>
    </source>
</evidence>
<dbReference type="RefSeq" id="WP_149847364.1">
    <property type="nucleotide sequence ID" value="NZ_VUOB01000001.1"/>
</dbReference>
<gene>
    <name evidence="2" type="ORF">F0L68_00540</name>
</gene>
<sequence>MSSRSLGLLCAAGYLVVGGAFAVAMLVPPAGATVAGIPLAAEASPVTQAPTQPSTAENSTTDTTTSTAPTTTTPAVPAGYTPVTGPQGVASVAPTGWPSHPLANSVGMQLDDPGQPGLTGRFVRLGAAPLDAHDLLTRRTAGEADFRTGNGGYSRVQLNSTLLRNNAAVVWEFEYDYSTKTITQRRHVKILYWETQGYEYYVYASAPADQWPTMEPVYQAMAANTAP</sequence>
<proteinExistence type="predicted"/>
<reference evidence="2 3" key="2">
    <citation type="submission" date="2019-09" db="EMBL/GenBank/DDBJ databases">
        <authorList>
            <person name="Jin C."/>
        </authorList>
    </citation>
    <scope>NUCLEOTIDE SEQUENCE [LARGE SCALE GENOMIC DNA]</scope>
    <source>
        <strain evidence="2 3">AN110305</strain>
    </source>
</reference>
<accession>A0A5B2XU80</accession>
<feature type="region of interest" description="Disordered" evidence="1">
    <location>
        <begin position="44"/>
        <end position="85"/>
    </location>
</feature>
<comment type="caution">
    <text evidence="2">The sequence shown here is derived from an EMBL/GenBank/DDBJ whole genome shotgun (WGS) entry which is preliminary data.</text>
</comment>
<protein>
    <submittedName>
        <fullName evidence="2">Uncharacterized protein</fullName>
    </submittedName>
</protein>